<feature type="region of interest" description="Disordered" evidence="1">
    <location>
        <begin position="333"/>
        <end position="406"/>
    </location>
</feature>
<sequence>MAPQRYTRKSFTQEEWVNKVARDRQTVPSHSSNSTSEVAIPRLLLNFFIINGHEDAACRMAKELGYVRTNKDLLEFNGLFKIAQRAKVMHLLKLGQISAAMEVVNAEFGTGILQDTELGPATTSSDNVVHTNSSEAGMGSSGSCNSDNHHATSERKVSGHSLTGHEAKSMSQTGQDGASGTGGGSDLHFKLLLLNLIEMIRNKNRTTNDTEFILNLVNYTKEKLAPRALNNTTHMKQLELIMTLLLIPQGLDVELPSNLKKLYSVSLRTKIATLINQKLLKSIYPAVTAQTKFPSLLQSMDTMELLRSRMGSMKRAIKTNIQPADLQKKFYNDDEEEHNPNPSSAEYGHEQGSRGTSSSVRMGSVTASGIIADTTSRSHTSVTTGRAESASASGSGYIPGSAATDTTTGLQTLSSINETSTRPASSINSTVPVSESTMYWTQTCQSASSTGSDRPLEEPLSEELVDFQFESKLSQIIKLWAWCENELHANNIGVPRVQTGKS</sequence>
<feature type="compositionally biased region" description="Basic and acidic residues" evidence="1">
    <location>
        <begin position="147"/>
        <end position="168"/>
    </location>
</feature>
<feature type="domain" description="CTLH" evidence="2">
    <location>
        <begin position="81"/>
        <end position="207"/>
    </location>
</feature>
<gene>
    <name evidence="3" type="ORF">DAKH74_013300</name>
</gene>
<dbReference type="InterPro" id="IPR013144">
    <property type="entry name" value="CRA_dom"/>
</dbReference>
<proteinExistence type="predicted"/>
<keyword evidence="4" id="KW-1185">Reference proteome</keyword>
<feature type="compositionally biased region" description="Polar residues" evidence="1">
    <location>
        <begin position="353"/>
        <end position="386"/>
    </location>
</feature>
<evidence type="ECO:0000313" key="4">
    <source>
        <dbReference type="Proteomes" id="UP001377567"/>
    </source>
</evidence>
<evidence type="ECO:0000256" key="1">
    <source>
        <dbReference type="SAM" id="MobiDB-lite"/>
    </source>
</evidence>
<accession>A0AAV5RT16</accession>
<feature type="compositionally biased region" description="Polar residues" evidence="1">
    <location>
        <begin position="121"/>
        <end position="146"/>
    </location>
</feature>
<dbReference type="AlphaFoldDB" id="A0AAV5RT16"/>
<protein>
    <submittedName>
        <fullName evidence="3">Glucose-induced degradation complex subunit</fullName>
    </submittedName>
</protein>
<dbReference type="Proteomes" id="UP001377567">
    <property type="component" value="Unassembled WGS sequence"/>
</dbReference>
<dbReference type="Pfam" id="PF10607">
    <property type="entry name" value="CTLH"/>
    <property type="match status" value="1"/>
</dbReference>
<organism evidence="3 4">
    <name type="scientific">Maudiozyma humilis</name>
    <name type="common">Sour dough yeast</name>
    <name type="synonym">Kazachstania humilis</name>
    <dbReference type="NCBI Taxonomy" id="51915"/>
    <lineage>
        <taxon>Eukaryota</taxon>
        <taxon>Fungi</taxon>
        <taxon>Dikarya</taxon>
        <taxon>Ascomycota</taxon>
        <taxon>Saccharomycotina</taxon>
        <taxon>Saccharomycetes</taxon>
        <taxon>Saccharomycetales</taxon>
        <taxon>Saccharomycetaceae</taxon>
        <taxon>Maudiozyma</taxon>
    </lineage>
</organism>
<name>A0AAV5RT16_MAUHU</name>
<comment type="caution">
    <text evidence="3">The sequence shown here is derived from an EMBL/GenBank/DDBJ whole genome shotgun (WGS) entry which is preliminary data.</text>
</comment>
<dbReference type="SMART" id="SM00668">
    <property type="entry name" value="CTLH"/>
    <property type="match status" value="1"/>
</dbReference>
<dbReference type="PROSITE" id="PS50897">
    <property type="entry name" value="CTLH"/>
    <property type="match status" value="1"/>
</dbReference>
<evidence type="ECO:0000259" key="2">
    <source>
        <dbReference type="PROSITE" id="PS50897"/>
    </source>
</evidence>
<dbReference type="SMART" id="SM00757">
    <property type="entry name" value="CRA"/>
    <property type="match status" value="1"/>
</dbReference>
<evidence type="ECO:0000313" key="3">
    <source>
        <dbReference type="EMBL" id="GMM54714.1"/>
    </source>
</evidence>
<dbReference type="InterPro" id="IPR006595">
    <property type="entry name" value="CTLH_C"/>
</dbReference>
<dbReference type="EMBL" id="BTGD01000003">
    <property type="protein sequence ID" value="GMM54714.1"/>
    <property type="molecule type" value="Genomic_DNA"/>
</dbReference>
<feature type="region of interest" description="Disordered" evidence="1">
    <location>
        <begin position="119"/>
        <end position="182"/>
    </location>
</feature>
<dbReference type="InterPro" id="IPR024964">
    <property type="entry name" value="CTLH/CRA"/>
</dbReference>
<reference evidence="3 4" key="1">
    <citation type="journal article" date="2023" name="Elife">
        <title>Identification of key yeast species and microbe-microbe interactions impacting larval growth of Drosophila in the wild.</title>
        <authorList>
            <person name="Mure A."/>
            <person name="Sugiura Y."/>
            <person name="Maeda R."/>
            <person name="Honda K."/>
            <person name="Sakurai N."/>
            <person name="Takahashi Y."/>
            <person name="Watada M."/>
            <person name="Katoh T."/>
            <person name="Gotoh A."/>
            <person name="Gotoh Y."/>
            <person name="Taniguchi I."/>
            <person name="Nakamura K."/>
            <person name="Hayashi T."/>
            <person name="Katayama T."/>
            <person name="Uemura T."/>
            <person name="Hattori Y."/>
        </authorList>
    </citation>
    <scope>NUCLEOTIDE SEQUENCE [LARGE SCALE GENOMIC DNA]</scope>
    <source>
        <strain evidence="3 4">KH-74</strain>
    </source>
</reference>